<dbReference type="STRING" id="177199.A0A420XZH9"/>
<feature type="compositionally biased region" description="Acidic residues" evidence="4">
    <location>
        <begin position="289"/>
        <end position="313"/>
    </location>
</feature>
<dbReference type="EMBL" id="QVQW01000083">
    <property type="protein sequence ID" value="RKU41072.1"/>
    <property type="molecule type" value="Genomic_DNA"/>
</dbReference>
<protein>
    <submittedName>
        <fullName evidence="6">Small subunit (SSU) processome component</fullName>
    </submittedName>
</protein>
<comment type="subcellular location">
    <subcellularLocation>
        <location evidence="1">Nucleus</location>
    </subcellularLocation>
</comment>
<feature type="region of interest" description="Disordered" evidence="4">
    <location>
        <begin position="131"/>
        <end position="152"/>
    </location>
</feature>
<feature type="region of interest" description="Disordered" evidence="4">
    <location>
        <begin position="1"/>
        <end position="119"/>
    </location>
</feature>
<keyword evidence="7" id="KW-1185">Reference proteome</keyword>
<comment type="similarity">
    <text evidence="3">Belongs to the UTP5 family.</text>
</comment>
<dbReference type="PANTHER" id="PTHR44267:SF1">
    <property type="entry name" value="WD REPEAT-CONTAINING PROTEIN 43"/>
    <property type="match status" value="1"/>
</dbReference>
<accession>A0A420XZH9</accession>
<dbReference type="GO" id="GO:0005730">
    <property type="term" value="C:nucleolus"/>
    <property type="evidence" value="ECO:0007669"/>
    <property type="project" value="TreeGrafter"/>
</dbReference>
<dbReference type="GO" id="GO:0000462">
    <property type="term" value="P:maturation of SSU-rRNA from tricistronic rRNA transcript (SSU-rRNA, 5.8S rRNA, LSU-rRNA)"/>
    <property type="evidence" value="ECO:0007669"/>
    <property type="project" value="TreeGrafter"/>
</dbReference>
<evidence type="ECO:0000256" key="4">
    <source>
        <dbReference type="SAM" id="MobiDB-lite"/>
    </source>
</evidence>
<evidence type="ECO:0000256" key="3">
    <source>
        <dbReference type="ARBA" id="ARBA00038335"/>
    </source>
</evidence>
<dbReference type="InterPro" id="IPR007148">
    <property type="entry name" value="SSU_processome_Utp12"/>
</dbReference>
<evidence type="ECO:0000259" key="5">
    <source>
        <dbReference type="Pfam" id="PF04003"/>
    </source>
</evidence>
<dbReference type="InterPro" id="IPR052414">
    <property type="entry name" value="U3_snoRNA-assoc_WDR"/>
</dbReference>
<dbReference type="Proteomes" id="UP000275385">
    <property type="component" value="Unassembled WGS sequence"/>
</dbReference>
<gene>
    <name evidence="6" type="primary">UTP5</name>
    <name evidence="6" type="ORF">DL546_003051</name>
</gene>
<dbReference type="AlphaFoldDB" id="A0A420XZH9"/>
<keyword evidence="2" id="KW-0539">Nucleus</keyword>
<name>A0A420XZH9_9PEZI</name>
<dbReference type="PANTHER" id="PTHR44267">
    <property type="entry name" value="WD REPEAT-CONTAINING PROTEIN 43"/>
    <property type="match status" value="1"/>
</dbReference>
<evidence type="ECO:0000256" key="1">
    <source>
        <dbReference type="ARBA" id="ARBA00004123"/>
    </source>
</evidence>
<comment type="caution">
    <text evidence="6">The sequence shown here is derived from an EMBL/GenBank/DDBJ whole genome shotgun (WGS) entry which is preliminary data.</text>
</comment>
<evidence type="ECO:0000313" key="7">
    <source>
        <dbReference type="Proteomes" id="UP000275385"/>
    </source>
</evidence>
<evidence type="ECO:0000313" key="6">
    <source>
        <dbReference type="EMBL" id="RKU41072.1"/>
    </source>
</evidence>
<feature type="compositionally biased region" description="Acidic residues" evidence="4">
    <location>
        <begin position="59"/>
        <end position="73"/>
    </location>
</feature>
<evidence type="ECO:0000256" key="2">
    <source>
        <dbReference type="ARBA" id="ARBA00023242"/>
    </source>
</evidence>
<dbReference type="OrthoDB" id="30195at2759"/>
<feature type="compositionally biased region" description="Acidic residues" evidence="4">
    <location>
        <begin position="336"/>
        <end position="384"/>
    </location>
</feature>
<sequence length="404" mass="44151">MSTKRKAPQTLAKPTVKASAKMPTKTRIDETRTAVSIADSMHPSVKGTPETIEISSDSSSDDEVEEVDASDVEDASKDTDQQKTTPPPTNGVNGDTEMGDAAAEEGNDEEDAEPTFGDLVRGNTTVDVAASLQEPQQKADPTALTKPSRTIAPPTLSSLGTVLNQALHTNDNDLLESCLTTTDLPTVRATISRMDSALAGTLLSKLATRMHRRPGRANSLMTWVQWTLVSHGGALAGRADLVERLTELNRVLEERSRGLQSLLTLKGKLDMLDSQMQLRRENRARRREEEEDDKEEEDEEEGVVYVEGEEDVEVNGGGRRIPDDEDVMLANGIGGESDDDEDEDEESDDDMDAEPDVAGEDELDEDEVDFDDVEEEDDEDESEAEVTAPPAKLRKTAKSTPKRR</sequence>
<organism evidence="6 7">
    <name type="scientific">Coniochaeta pulveracea</name>
    <dbReference type="NCBI Taxonomy" id="177199"/>
    <lineage>
        <taxon>Eukaryota</taxon>
        <taxon>Fungi</taxon>
        <taxon>Dikarya</taxon>
        <taxon>Ascomycota</taxon>
        <taxon>Pezizomycotina</taxon>
        <taxon>Sordariomycetes</taxon>
        <taxon>Sordariomycetidae</taxon>
        <taxon>Coniochaetales</taxon>
        <taxon>Coniochaetaceae</taxon>
        <taxon>Coniochaeta</taxon>
    </lineage>
</organism>
<feature type="compositionally biased region" description="Acidic residues" evidence="4">
    <location>
        <begin position="102"/>
        <end position="113"/>
    </location>
</feature>
<dbReference type="Pfam" id="PF04003">
    <property type="entry name" value="Utp12"/>
    <property type="match status" value="1"/>
</dbReference>
<feature type="compositionally biased region" description="Basic residues" evidence="4">
    <location>
        <begin position="392"/>
        <end position="404"/>
    </location>
</feature>
<reference evidence="6 7" key="1">
    <citation type="submission" date="2018-08" db="EMBL/GenBank/DDBJ databases">
        <title>Draft genome of the lignicolous fungus Coniochaeta pulveracea.</title>
        <authorList>
            <person name="Borstlap C.J."/>
            <person name="De Witt R.N."/>
            <person name="Botha A."/>
            <person name="Volschenk H."/>
        </authorList>
    </citation>
    <scope>NUCLEOTIDE SEQUENCE [LARGE SCALE GENOMIC DNA]</scope>
    <source>
        <strain evidence="6 7">CAB683</strain>
    </source>
</reference>
<feature type="domain" description="Small-subunit processome Utp12" evidence="5">
    <location>
        <begin position="170"/>
        <end position="273"/>
    </location>
</feature>
<proteinExistence type="inferred from homology"/>
<feature type="region of interest" description="Disordered" evidence="4">
    <location>
        <begin position="280"/>
        <end position="404"/>
    </location>
</feature>